<sequence>MTLTALVMVASLGLNVGILAFSTVAAKAGLVFDAVTGVTSTFTDLQKKAAVKDARIVSLTDEVASLKKGPSVTYRGEKRLVKEAVGDTAERVSKRTAIAATRNAGSIVAEAIPYLGIAAIIGVTAWDLKDSCDTMIDLHELDLTFNPDKALDPEATEVCGMKLPSSEEVWADVKTNAADYWRRASDYLPDLPDFEWPSLSDLVFWD</sequence>
<reference evidence="1 2" key="1">
    <citation type="submission" date="2022-10" db="EMBL/GenBank/DDBJ databases">
        <title>Sinirhodobacter sp. nov., isolated from ocean surface sediments.</title>
        <authorList>
            <person name="He W."/>
            <person name="Wang L."/>
            <person name="Zhang D.-F."/>
        </authorList>
    </citation>
    <scope>NUCLEOTIDE SEQUENCE [LARGE SCALE GENOMIC DNA]</scope>
    <source>
        <strain evidence="1 2">WL0115</strain>
    </source>
</reference>
<name>A0ABT3A279_9RHOB</name>
<gene>
    <name evidence="1" type="ORF">OE699_14710</name>
</gene>
<comment type="caution">
    <text evidence="1">The sequence shown here is derived from an EMBL/GenBank/DDBJ whole genome shotgun (WGS) entry which is preliminary data.</text>
</comment>
<proteinExistence type="predicted"/>
<dbReference type="Proteomes" id="UP001526166">
    <property type="component" value="Unassembled WGS sequence"/>
</dbReference>
<dbReference type="RefSeq" id="WP_263848468.1">
    <property type="nucleotide sequence ID" value="NZ_JAOWKW010000014.1"/>
</dbReference>
<protein>
    <submittedName>
        <fullName evidence="1">Uncharacterized protein</fullName>
    </submittedName>
</protein>
<keyword evidence="2" id="KW-1185">Reference proteome</keyword>
<dbReference type="EMBL" id="JAOWKW010000014">
    <property type="protein sequence ID" value="MCV2880099.1"/>
    <property type="molecule type" value="Genomic_DNA"/>
</dbReference>
<organism evidence="1 2">
    <name type="scientific">Sedimentimonas flavescens</name>
    <dbReference type="NCBI Taxonomy" id="2851012"/>
    <lineage>
        <taxon>Bacteria</taxon>
        <taxon>Pseudomonadati</taxon>
        <taxon>Pseudomonadota</taxon>
        <taxon>Alphaproteobacteria</taxon>
        <taxon>Rhodobacterales</taxon>
        <taxon>Rhodobacter group</taxon>
        <taxon>Sedimentimonas</taxon>
    </lineage>
</organism>
<accession>A0ABT3A279</accession>
<evidence type="ECO:0000313" key="1">
    <source>
        <dbReference type="EMBL" id="MCV2880099.1"/>
    </source>
</evidence>
<evidence type="ECO:0000313" key="2">
    <source>
        <dbReference type="Proteomes" id="UP001526166"/>
    </source>
</evidence>